<keyword evidence="4" id="KW-1185">Reference proteome</keyword>
<gene>
    <name evidence="3" type="ORF">SAMN05192546_11032</name>
</gene>
<name>A0A1H3QPG7_9FIRM</name>
<dbReference type="STRING" id="159292.SAMN05192546_11032"/>
<evidence type="ECO:0000313" key="4">
    <source>
        <dbReference type="Proteomes" id="UP000199230"/>
    </source>
</evidence>
<dbReference type="EMBL" id="FNPV01000010">
    <property type="protein sequence ID" value="SDZ15220.1"/>
    <property type="molecule type" value="Genomic_DNA"/>
</dbReference>
<protein>
    <recommendedName>
        <fullName evidence="5">N-acetyltransferase domain-containing protein</fullName>
    </recommendedName>
</protein>
<dbReference type="PANTHER" id="PTHR36449:SF1">
    <property type="entry name" value="ACETYLTRANSFERASE"/>
    <property type="match status" value="1"/>
</dbReference>
<dbReference type="Gene3D" id="3.40.630.30">
    <property type="match status" value="1"/>
</dbReference>
<dbReference type="RefSeq" id="WP_330386626.1">
    <property type="nucleotide sequence ID" value="NZ_FNPV01000010.1"/>
</dbReference>
<keyword evidence="2" id="KW-0012">Acyltransferase</keyword>
<keyword evidence="1" id="KW-0808">Transferase</keyword>
<evidence type="ECO:0008006" key="5">
    <source>
        <dbReference type="Google" id="ProtNLM"/>
    </source>
</evidence>
<evidence type="ECO:0000313" key="3">
    <source>
        <dbReference type="EMBL" id="SDZ15220.1"/>
    </source>
</evidence>
<dbReference type="Proteomes" id="UP000199230">
    <property type="component" value="Unassembled WGS sequence"/>
</dbReference>
<dbReference type="GO" id="GO:0016746">
    <property type="term" value="F:acyltransferase activity"/>
    <property type="evidence" value="ECO:0007669"/>
    <property type="project" value="UniProtKB-KW"/>
</dbReference>
<dbReference type="PANTHER" id="PTHR36449">
    <property type="entry name" value="ACETYLTRANSFERASE-RELATED"/>
    <property type="match status" value="1"/>
</dbReference>
<proteinExistence type="predicted"/>
<reference evidence="3 4" key="1">
    <citation type="submission" date="2016-10" db="EMBL/GenBank/DDBJ databases">
        <authorList>
            <person name="de Groot N.N."/>
        </authorList>
    </citation>
    <scope>NUCLEOTIDE SEQUENCE [LARGE SCALE GENOMIC DNA]</scope>
    <source>
        <strain evidence="3 4">APO</strain>
    </source>
</reference>
<evidence type="ECO:0000256" key="1">
    <source>
        <dbReference type="ARBA" id="ARBA00022679"/>
    </source>
</evidence>
<evidence type="ECO:0000256" key="2">
    <source>
        <dbReference type="ARBA" id="ARBA00023315"/>
    </source>
</evidence>
<dbReference type="AlphaFoldDB" id="A0A1H3QPG7"/>
<organism evidence="3 4">
    <name type="scientific">Tindallia californiensis</name>
    <dbReference type="NCBI Taxonomy" id="159292"/>
    <lineage>
        <taxon>Bacteria</taxon>
        <taxon>Bacillati</taxon>
        <taxon>Bacillota</taxon>
        <taxon>Clostridia</taxon>
        <taxon>Peptostreptococcales</taxon>
        <taxon>Tindalliaceae</taxon>
        <taxon>Tindallia</taxon>
    </lineage>
</organism>
<accession>A0A1H3QPG7</accession>
<sequence length="205" mass="23709">MKSSITGYNLVSLSNMISQIGEDRTKSILLNFYCPLNEDVEYFIRHKAIEFSKQDLSKTHLVVTSYQGNPVLIAYFTLSAKTILIPKKVLSNRLQKRINKFATYSTELQRYLISAPLIAQLGKNYQNGYNQLITGDELLKITCDKVQEVQDVIGCKIAYLECEDSQSLIDFYERNGFVIFGKRNLDRDESERINGKYLIQMLRYF</sequence>